<evidence type="ECO:0000313" key="8">
    <source>
        <dbReference type="EMBL" id="API86653.1"/>
    </source>
</evidence>
<dbReference type="Proteomes" id="UP000184222">
    <property type="component" value="Chromosome"/>
</dbReference>
<evidence type="ECO:0000256" key="6">
    <source>
        <dbReference type="ARBA" id="ARBA00023136"/>
    </source>
</evidence>
<dbReference type="AlphaFoldDB" id="A0A1L4BS37"/>
<keyword evidence="9" id="KW-1185">Reference proteome</keyword>
<feature type="transmembrane region" description="Helical" evidence="7">
    <location>
        <begin position="469"/>
        <end position="489"/>
    </location>
</feature>
<dbReference type="PANTHER" id="PTHR30509:SF9">
    <property type="entry name" value="MULTIDRUG RESISTANCE PROTEIN MDTO"/>
    <property type="match status" value="1"/>
</dbReference>
<protein>
    <submittedName>
        <fullName evidence="8">Fusaric acid resistance protein</fullName>
    </submittedName>
</protein>
<dbReference type="STRING" id="573570.F7310_04435"/>
<evidence type="ECO:0000256" key="4">
    <source>
        <dbReference type="ARBA" id="ARBA00022692"/>
    </source>
</evidence>
<keyword evidence="4 7" id="KW-0812">Transmembrane</keyword>
<feature type="transmembrane region" description="Helical" evidence="7">
    <location>
        <begin position="83"/>
        <end position="103"/>
    </location>
</feature>
<dbReference type="PANTHER" id="PTHR30509">
    <property type="entry name" value="P-HYDROXYBENZOIC ACID EFFLUX PUMP SUBUNIT-RELATED"/>
    <property type="match status" value="1"/>
</dbReference>
<dbReference type="Pfam" id="PF04632">
    <property type="entry name" value="FUSC"/>
    <property type="match status" value="1"/>
</dbReference>
<feature type="transmembrane region" description="Helical" evidence="7">
    <location>
        <begin position="391"/>
        <end position="410"/>
    </location>
</feature>
<comment type="subcellular location">
    <subcellularLocation>
        <location evidence="1">Cell membrane</location>
        <topology evidence="1">Multi-pass membrane protein</topology>
    </subcellularLocation>
</comment>
<keyword evidence="3" id="KW-1003">Cell membrane</keyword>
<sequence>MTEKIFTTKSFIYTLKGCIAITLALGISMSLDLDKPMWAMITALFLQLRPETGFIVEKAVLLVFVSLIGVVIGFIIVNLFLPYPALAILFLCVFIAITMYFSVSMSHPNFIYALTLANITCTIVVFYSIANPLMTTEQYIFHIGYSRITEIIIGSLCSCLVNYYIFPVKVNDTLKNHATKSFNLTIDYIKQVLSVKDFYNNERYNKQVENILNSLITLDNDLSASKYENLNSNDYRKFSNNIVELIQSAHILRKQAVKDKLDQSFKRKLKRISNDLDDLNTTKSEFTFKSNNFLIDQVIIKFNKVINSYQQINKKNSPITYDQHYYSFKNYNNILVTFFTISRTIFLLIFLSLFWINTEGNSSLLMMLVIPCLLSQIFVPAPNSADLTKKSVIGIIISIPISIFVTLNLLAKVVGYFELLILVLVGTLFLGIITMTHQKFQAYSLGFCLGVISLVQPSNHMNFEISKSLTVGLSAIFGCVILWLTFKLYPHSPYSITRKLAVSSIVKDIKELQSKQISKEQYQSRIVKKILCIYKNRQQNSSSERDIEFALKSLTKSI</sequence>
<evidence type="ECO:0000313" key="9">
    <source>
        <dbReference type="Proteomes" id="UP000184222"/>
    </source>
</evidence>
<feature type="transmembrane region" description="Helical" evidence="7">
    <location>
        <begin position="362"/>
        <end position="379"/>
    </location>
</feature>
<evidence type="ECO:0000256" key="5">
    <source>
        <dbReference type="ARBA" id="ARBA00022989"/>
    </source>
</evidence>
<feature type="transmembrane region" description="Helical" evidence="7">
    <location>
        <begin position="334"/>
        <end position="356"/>
    </location>
</feature>
<reference evidence="8 9" key="1">
    <citation type="journal article" date="2016" name="Appl. Environ. Microbiol.">
        <title>Whole genome relationships among Francisella bacteria of diverse origin define new species and provide specific regions for detection.</title>
        <authorList>
            <person name="Challacombe J.F."/>
            <person name="Petersen J.M."/>
            <person name="Gallegos-Graves V."/>
            <person name="Hodge D."/>
            <person name="Pillai S."/>
            <person name="Kuske C.R."/>
        </authorList>
    </citation>
    <scope>NUCLEOTIDE SEQUENCE [LARGE SCALE GENOMIC DNA]</scope>
    <source>
        <strain evidence="9">TX07-7310</strain>
    </source>
</reference>
<dbReference type="GO" id="GO:0022857">
    <property type="term" value="F:transmembrane transporter activity"/>
    <property type="evidence" value="ECO:0007669"/>
    <property type="project" value="InterPro"/>
</dbReference>
<evidence type="ECO:0000256" key="7">
    <source>
        <dbReference type="SAM" id="Phobius"/>
    </source>
</evidence>
<name>A0A1L4BS37_9GAMM</name>
<keyword evidence="2" id="KW-0813">Transport</keyword>
<dbReference type="EMBL" id="CP016796">
    <property type="protein sequence ID" value="API86653.1"/>
    <property type="molecule type" value="Genomic_DNA"/>
</dbReference>
<dbReference type="InterPro" id="IPR006726">
    <property type="entry name" value="PHBA_efflux_AaeB/fusaric-R"/>
</dbReference>
<dbReference type="OrthoDB" id="9807111at2"/>
<keyword evidence="6 7" id="KW-0472">Membrane</keyword>
<feature type="transmembrane region" description="Helical" evidence="7">
    <location>
        <begin position="416"/>
        <end position="433"/>
    </location>
</feature>
<feature type="transmembrane region" description="Helical" evidence="7">
    <location>
        <begin position="54"/>
        <end position="77"/>
    </location>
</feature>
<evidence type="ECO:0000256" key="3">
    <source>
        <dbReference type="ARBA" id="ARBA00022475"/>
    </source>
</evidence>
<gene>
    <name evidence="8" type="ORF">F7310_04435</name>
</gene>
<dbReference type="RefSeq" id="WP_072712089.1">
    <property type="nucleotide sequence ID" value="NZ_CP016796.1"/>
</dbReference>
<organism evidence="8 9">
    <name type="scientific">Francisella uliginis</name>
    <dbReference type="NCBI Taxonomy" id="573570"/>
    <lineage>
        <taxon>Bacteria</taxon>
        <taxon>Pseudomonadati</taxon>
        <taxon>Pseudomonadota</taxon>
        <taxon>Gammaproteobacteria</taxon>
        <taxon>Thiotrichales</taxon>
        <taxon>Francisellaceae</taxon>
        <taxon>Francisella</taxon>
    </lineage>
</organism>
<feature type="transmembrane region" description="Helical" evidence="7">
    <location>
        <begin position="12"/>
        <end position="33"/>
    </location>
</feature>
<dbReference type="KEGG" id="frx:F7310_04435"/>
<feature type="transmembrane region" description="Helical" evidence="7">
    <location>
        <begin position="110"/>
        <end position="130"/>
    </location>
</feature>
<evidence type="ECO:0000256" key="1">
    <source>
        <dbReference type="ARBA" id="ARBA00004651"/>
    </source>
</evidence>
<dbReference type="GO" id="GO:0005886">
    <property type="term" value="C:plasma membrane"/>
    <property type="evidence" value="ECO:0007669"/>
    <property type="project" value="UniProtKB-SubCell"/>
</dbReference>
<proteinExistence type="predicted"/>
<accession>A0A1L4BS37</accession>
<feature type="transmembrane region" description="Helical" evidence="7">
    <location>
        <begin position="142"/>
        <end position="166"/>
    </location>
</feature>
<evidence type="ECO:0000256" key="2">
    <source>
        <dbReference type="ARBA" id="ARBA00022448"/>
    </source>
</evidence>
<keyword evidence="5 7" id="KW-1133">Transmembrane helix</keyword>